<dbReference type="InterPro" id="IPR004919">
    <property type="entry name" value="GmrSD_N"/>
</dbReference>
<comment type="caution">
    <text evidence="3">The sequence shown here is derived from an EMBL/GenBank/DDBJ whole genome shotgun (WGS) entry which is preliminary data.</text>
</comment>
<feature type="domain" description="GmrSD restriction endonucleases N-terminal" evidence="1">
    <location>
        <begin position="12"/>
        <end position="200"/>
    </location>
</feature>
<evidence type="ECO:0000259" key="2">
    <source>
        <dbReference type="Pfam" id="PF07510"/>
    </source>
</evidence>
<sequence>MVETHISLSVNRLLNEDIYAIPLYQRNFAWTYDEIEQLLNDVADAFQENRDNYYYIGTLVVNKENDIFKIIDGQQRTTALNLIALALKHEFCFDRLKSVNLTFPARKKSNENIQKLFTKQKISEDDENELTRGYRHAYDALKKMLEERQFESESFFNYLFDNVIIFRSILPNDLDLNLYFERFNSRGEQLEAHEILKAQMMSKFGEDQEMAQKFARIWDACAEFDKPVINAFTKKAKNKHHDAEREKIFPLNWIKRNNYQNSFLLNIDKSLSQIEVQSTNKKSLFSSIENKESTIVKVISDTNEVEKYRTIINFETFLYFVYYITFGNVSPSDIQLDDKKLLETFENVINVNTNLEDVTLFIRNLLKLKFIFDNLIVRMSQETNNRRQENDWFLQKVYRNDYNNKTGGDLFVQYYFDKNSFEKFNDDILMLQSMFAVTFTANRDSRWLYEILQFLFNHIEELNQAEFAGLFKDFLEKMAVRYAKESLFDKDRNIKRYGAIRVYDFNFIDYVLWKNCSDLKGKYSSVEFEDFKFTYRRSIEHWFPQHPNSDEIVEKIDDKFLHSFGNLCIITDSQNSKFGNLVPSAKYNQWQDIFYRQSLKLQIMAEITSKKDSGWGPEQITELEKEILTRVNDFIESKSSEQR</sequence>
<dbReference type="PANTHER" id="PTHR35149:SF2">
    <property type="entry name" value="DUF262 DOMAIN-CONTAINING PROTEIN"/>
    <property type="match status" value="1"/>
</dbReference>
<dbReference type="Pfam" id="PF03235">
    <property type="entry name" value="GmrSD_N"/>
    <property type="match status" value="1"/>
</dbReference>
<dbReference type="RefSeq" id="WP_153192758.1">
    <property type="nucleotide sequence ID" value="NZ_JASGZH010000004.1"/>
</dbReference>
<dbReference type="Proteomes" id="UP000477834">
    <property type="component" value="Unassembled WGS sequence"/>
</dbReference>
<organism evidence="3 4">
    <name type="scientific">Streptococcus mitis</name>
    <dbReference type="NCBI Taxonomy" id="28037"/>
    <lineage>
        <taxon>Bacteria</taxon>
        <taxon>Bacillati</taxon>
        <taxon>Bacillota</taxon>
        <taxon>Bacilli</taxon>
        <taxon>Lactobacillales</taxon>
        <taxon>Streptococcaceae</taxon>
        <taxon>Streptococcus</taxon>
        <taxon>Streptococcus mitis group</taxon>
    </lineage>
</organism>
<feature type="domain" description="GmrSD restriction endonucleases C-terminal" evidence="2">
    <location>
        <begin position="505"/>
        <end position="628"/>
    </location>
</feature>
<proteinExistence type="predicted"/>
<evidence type="ECO:0000313" key="3">
    <source>
        <dbReference type="EMBL" id="MQQ63783.1"/>
    </source>
</evidence>
<dbReference type="EMBL" id="WIKE01000005">
    <property type="protein sequence ID" value="MQQ63783.1"/>
    <property type="molecule type" value="Genomic_DNA"/>
</dbReference>
<evidence type="ECO:0000259" key="1">
    <source>
        <dbReference type="Pfam" id="PF03235"/>
    </source>
</evidence>
<dbReference type="PANTHER" id="PTHR35149">
    <property type="entry name" value="SLL5132 PROTEIN"/>
    <property type="match status" value="1"/>
</dbReference>
<accession>A0A6L5H521</accession>
<gene>
    <name evidence="3" type="ORF">GEZ69_04925</name>
</gene>
<dbReference type="AlphaFoldDB" id="A0A6L5H521"/>
<dbReference type="Pfam" id="PF07510">
    <property type="entry name" value="GmrSD_C"/>
    <property type="match status" value="1"/>
</dbReference>
<protein>
    <submittedName>
        <fullName evidence="3">DUF262 domain-containing protein</fullName>
    </submittedName>
</protein>
<reference evidence="3 4" key="1">
    <citation type="submission" date="2019-10" db="EMBL/GenBank/DDBJ databases">
        <title>Streptococcus mitis of the oral and urogenital tracts.</title>
        <authorList>
            <person name="Price T."/>
            <person name="Mores C.R."/>
            <person name="Putonti C."/>
            <person name="Wolfe A.J."/>
        </authorList>
    </citation>
    <scope>NUCLEOTIDE SEQUENCE [LARGE SCALE GENOMIC DNA]</scope>
    <source>
        <strain evidence="3 4">SM05</strain>
    </source>
</reference>
<dbReference type="InterPro" id="IPR011089">
    <property type="entry name" value="GmrSD_C"/>
</dbReference>
<name>A0A6L5H521_STRMT</name>
<evidence type="ECO:0000313" key="4">
    <source>
        <dbReference type="Proteomes" id="UP000477834"/>
    </source>
</evidence>